<keyword evidence="1" id="KW-1133">Transmembrane helix</keyword>
<gene>
    <name evidence="2" type="ORF">GCM10009030_04410</name>
</gene>
<comment type="caution">
    <text evidence="2">The sequence shown here is derived from an EMBL/GenBank/DDBJ whole genome shotgun (WGS) entry which is preliminary data.</text>
</comment>
<evidence type="ECO:0000256" key="1">
    <source>
        <dbReference type="SAM" id="Phobius"/>
    </source>
</evidence>
<feature type="transmembrane region" description="Helical" evidence="1">
    <location>
        <begin position="79"/>
        <end position="101"/>
    </location>
</feature>
<dbReference type="Proteomes" id="UP000605784">
    <property type="component" value="Unassembled WGS sequence"/>
</dbReference>
<dbReference type="EMBL" id="BMOU01000001">
    <property type="protein sequence ID" value="GGN86571.1"/>
    <property type="molecule type" value="Genomic_DNA"/>
</dbReference>
<keyword evidence="1" id="KW-0812">Transmembrane</keyword>
<proteinExistence type="predicted"/>
<dbReference type="RefSeq" id="WP_188994145.1">
    <property type="nucleotide sequence ID" value="NZ_BMOU01000001.1"/>
</dbReference>
<reference evidence="2" key="1">
    <citation type="journal article" date="2014" name="Int. J. Syst. Evol. Microbiol.">
        <title>Complete genome sequence of Corynebacterium casei LMG S-19264T (=DSM 44701T), isolated from a smear-ripened cheese.</title>
        <authorList>
            <consortium name="US DOE Joint Genome Institute (JGI-PGF)"/>
            <person name="Walter F."/>
            <person name="Albersmeier A."/>
            <person name="Kalinowski J."/>
            <person name="Ruckert C."/>
        </authorList>
    </citation>
    <scope>NUCLEOTIDE SEQUENCE</scope>
    <source>
        <strain evidence="2">JCM 17820</strain>
    </source>
</reference>
<evidence type="ECO:0000313" key="2">
    <source>
        <dbReference type="EMBL" id="GGN86571.1"/>
    </source>
</evidence>
<feature type="transmembrane region" description="Helical" evidence="1">
    <location>
        <begin position="107"/>
        <end position="130"/>
    </location>
</feature>
<keyword evidence="1" id="KW-0472">Membrane</keyword>
<protein>
    <submittedName>
        <fullName evidence="2">Uncharacterized protein</fullName>
    </submittedName>
</protein>
<accession>A0A830GGY0</accession>
<organism evidence="2 3">
    <name type="scientific">Haloarcula pellucida</name>
    <dbReference type="NCBI Taxonomy" id="1427151"/>
    <lineage>
        <taxon>Archaea</taxon>
        <taxon>Methanobacteriati</taxon>
        <taxon>Methanobacteriota</taxon>
        <taxon>Stenosarchaea group</taxon>
        <taxon>Halobacteria</taxon>
        <taxon>Halobacteriales</taxon>
        <taxon>Haloarculaceae</taxon>
        <taxon>Haloarcula</taxon>
    </lineage>
</organism>
<reference evidence="2" key="2">
    <citation type="submission" date="2020-09" db="EMBL/GenBank/DDBJ databases">
        <authorList>
            <person name="Sun Q."/>
            <person name="Ohkuma M."/>
        </authorList>
    </citation>
    <scope>NUCLEOTIDE SEQUENCE</scope>
    <source>
        <strain evidence="2">JCM 17820</strain>
    </source>
</reference>
<feature type="transmembrane region" description="Helical" evidence="1">
    <location>
        <begin position="45"/>
        <end position="67"/>
    </location>
</feature>
<feature type="transmembrane region" description="Helical" evidence="1">
    <location>
        <begin position="20"/>
        <end position="39"/>
    </location>
</feature>
<sequence>MRTDVHRSGPRRPLRGLVPALAVVTALVYVAEFVIPVAAYPTWLYVGPLTLPTVALSPTALAVAVLVNRGRRFRAGPFGVGDAAIVVLAALTLLAGVYAVADLNLSSGGVFFSGVWVVVVGAVLTAAVLVGAGRSLLRGGATPE</sequence>
<evidence type="ECO:0000313" key="3">
    <source>
        <dbReference type="Proteomes" id="UP000605784"/>
    </source>
</evidence>
<keyword evidence="3" id="KW-1185">Reference proteome</keyword>
<name>A0A830GGY0_9EURY</name>
<dbReference type="AlphaFoldDB" id="A0A830GGY0"/>